<dbReference type="RefSeq" id="WP_133430092.1">
    <property type="nucleotide sequence ID" value="NZ_BMCC01000003.1"/>
</dbReference>
<feature type="transmembrane region" description="Helical" evidence="1">
    <location>
        <begin position="272"/>
        <end position="292"/>
    </location>
</feature>
<proteinExistence type="predicted"/>
<keyword evidence="1" id="KW-1133">Transmembrane helix</keyword>
<evidence type="ECO:0000256" key="1">
    <source>
        <dbReference type="SAM" id="Phobius"/>
    </source>
</evidence>
<comment type="caution">
    <text evidence="2">The sequence shown here is derived from an EMBL/GenBank/DDBJ whole genome shotgun (WGS) entry which is preliminary data.</text>
</comment>
<accession>A0A4R6BKG3</accession>
<dbReference type="OrthoDB" id="2418206at2"/>
<dbReference type="EMBL" id="SCWE01000002">
    <property type="protein sequence ID" value="TDM02081.1"/>
    <property type="molecule type" value="Genomic_DNA"/>
</dbReference>
<evidence type="ECO:0000313" key="2">
    <source>
        <dbReference type="EMBL" id="TDM02081.1"/>
    </source>
</evidence>
<feature type="transmembrane region" description="Helical" evidence="1">
    <location>
        <begin position="312"/>
        <end position="330"/>
    </location>
</feature>
<feature type="transmembrane region" description="Helical" evidence="1">
    <location>
        <begin position="175"/>
        <end position="195"/>
    </location>
</feature>
<dbReference type="AlphaFoldDB" id="A0A4R6BKG3"/>
<reference evidence="2 3" key="1">
    <citation type="submission" date="2019-01" db="EMBL/GenBank/DDBJ databases">
        <title>Draft genome sequences of the type strains of six Macrococcus species.</title>
        <authorList>
            <person name="Mazhar S."/>
            <person name="Altermann E."/>
            <person name="Hill C."/>
            <person name="Mcauliffe O."/>
        </authorList>
    </citation>
    <scope>NUCLEOTIDE SEQUENCE [LARGE SCALE GENOMIC DNA]</scope>
    <source>
        <strain evidence="2 3">CCM4809</strain>
    </source>
</reference>
<keyword evidence="1" id="KW-0812">Transmembrane</keyword>
<sequence>MNNVEIFRNEYIDPQNKPFTDQLHKLLLNYSSGQYDKLDPQKEYIQNLFEACEGMEPSMLPYASITTKVFNFDEKNKENDLNDFKGFISECLLEHYNHYVTGEEELKRYSSQYKVLRKFIEHFDLAVSQRNSLYVRQNSDINRFNKFIKKHEKKLEEFGQLETRIDKLSEDKNQIYTQFVAILGIFTSIMFAVIGGFNEVTTLAKSVHSTPLPKLLIFLSLVMLGINFLVFMSYNAISKLTNLPLRSCHCEKDGNGNVIDCNCRFHEKHPTVVISSTVFILIALLGFTLGALYDEEPNMQIAPLNDELVSEYLIALVPISLIGYILFRLFKLRDKL</sequence>
<keyword evidence="1" id="KW-0472">Membrane</keyword>
<feature type="transmembrane region" description="Helical" evidence="1">
    <location>
        <begin position="215"/>
        <end position="237"/>
    </location>
</feature>
<dbReference type="Proteomes" id="UP000295328">
    <property type="component" value="Unassembled WGS sequence"/>
</dbReference>
<evidence type="ECO:0000313" key="3">
    <source>
        <dbReference type="Proteomes" id="UP000295328"/>
    </source>
</evidence>
<gene>
    <name evidence="2" type="ORF">ERX37_07725</name>
</gene>
<protein>
    <submittedName>
        <fullName evidence="2">Uncharacterized protein</fullName>
    </submittedName>
</protein>
<name>A0A4R6BKG3_9STAP</name>
<organism evidence="2 3">
    <name type="scientific">Macrococcus hajekii</name>
    <dbReference type="NCBI Taxonomy" id="198482"/>
    <lineage>
        <taxon>Bacteria</taxon>
        <taxon>Bacillati</taxon>
        <taxon>Bacillota</taxon>
        <taxon>Bacilli</taxon>
        <taxon>Bacillales</taxon>
        <taxon>Staphylococcaceae</taxon>
        <taxon>Macrococcus</taxon>
    </lineage>
</organism>
<keyword evidence="3" id="KW-1185">Reference proteome</keyword>